<keyword evidence="1" id="KW-0472">Membrane</keyword>
<name>A0A1G4END6_BACMY</name>
<keyword evidence="1" id="KW-0812">Transmembrane</keyword>
<dbReference type="Proteomes" id="UP000195696">
    <property type="component" value="Unassembled WGS sequence"/>
</dbReference>
<gene>
    <name evidence="2" type="ORF">BWGO95_02349</name>
</gene>
<evidence type="ECO:0000256" key="1">
    <source>
        <dbReference type="SAM" id="Phobius"/>
    </source>
</evidence>
<proteinExistence type="predicted"/>
<sequence>MTVVVDVTVTAIVMNAVADVIMIVTVTVIAIIVEIGKFL</sequence>
<organism evidence="2 3">
    <name type="scientific">Bacillus mycoides</name>
    <dbReference type="NCBI Taxonomy" id="1405"/>
    <lineage>
        <taxon>Bacteria</taxon>
        <taxon>Bacillati</taxon>
        <taxon>Bacillota</taxon>
        <taxon>Bacilli</taxon>
        <taxon>Bacillales</taxon>
        <taxon>Bacillaceae</taxon>
        <taxon>Bacillus</taxon>
        <taxon>Bacillus cereus group</taxon>
    </lineage>
</organism>
<evidence type="ECO:0000313" key="3">
    <source>
        <dbReference type="Proteomes" id="UP000195696"/>
    </source>
</evidence>
<keyword evidence="1" id="KW-1133">Transmembrane helix</keyword>
<reference evidence="2 3" key="1">
    <citation type="submission" date="2016-08" db="EMBL/GenBank/DDBJ databases">
        <authorList>
            <person name="Seilhamer J.J."/>
        </authorList>
    </citation>
    <scope>NUCLEOTIDE SEQUENCE [LARGE SCALE GENOMIC DNA]</scope>
    <source>
        <strain evidence="2 3">SDA_GO95</strain>
    </source>
</reference>
<accession>A0A1G4END6</accession>
<evidence type="ECO:0000313" key="2">
    <source>
        <dbReference type="EMBL" id="SCB68211.1"/>
    </source>
</evidence>
<feature type="transmembrane region" description="Helical" evidence="1">
    <location>
        <begin position="12"/>
        <end position="33"/>
    </location>
</feature>
<dbReference type="EMBL" id="FMAK01000033">
    <property type="protein sequence ID" value="SCB68211.1"/>
    <property type="molecule type" value="Genomic_DNA"/>
</dbReference>
<protein>
    <submittedName>
        <fullName evidence="2">Uncharacterized protein</fullName>
    </submittedName>
</protein>
<dbReference type="AlphaFoldDB" id="A0A1G4END6"/>